<dbReference type="CDD" id="cd01347">
    <property type="entry name" value="ligand_gated_channel"/>
    <property type="match status" value="1"/>
</dbReference>
<dbReference type="GO" id="GO:0009279">
    <property type="term" value="C:cell outer membrane"/>
    <property type="evidence" value="ECO:0007669"/>
    <property type="project" value="UniProtKB-SubCell"/>
</dbReference>
<dbReference type="GO" id="GO:0015344">
    <property type="term" value="F:siderophore uptake transmembrane transporter activity"/>
    <property type="evidence" value="ECO:0007669"/>
    <property type="project" value="TreeGrafter"/>
</dbReference>
<dbReference type="InterPro" id="IPR037066">
    <property type="entry name" value="Plug_dom_sf"/>
</dbReference>
<comment type="similarity">
    <text evidence="10 11">Belongs to the TonB-dependent receptor family.</text>
</comment>
<evidence type="ECO:0000259" key="13">
    <source>
        <dbReference type="Pfam" id="PF00593"/>
    </source>
</evidence>
<dbReference type="EMBL" id="FWDO01000005">
    <property type="protein sequence ID" value="SLM19276.1"/>
    <property type="molecule type" value="Genomic_DNA"/>
</dbReference>
<feature type="chain" id="PRO_5018268555" description="TonB-dependent receptor" evidence="12">
    <location>
        <begin position="26"/>
        <end position="656"/>
    </location>
</feature>
<dbReference type="AlphaFoldDB" id="A0A3P3XSK0"/>
<dbReference type="GO" id="GO:0044718">
    <property type="term" value="P:siderophore transmembrane transport"/>
    <property type="evidence" value="ECO:0007669"/>
    <property type="project" value="TreeGrafter"/>
</dbReference>
<proteinExistence type="inferred from homology"/>
<feature type="domain" description="TonB-dependent receptor-like beta-barrel" evidence="13">
    <location>
        <begin position="222"/>
        <end position="618"/>
    </location>
</feature>
<evidence type="ECO:0000256" key="3">
    <source>
        <dbReference type="ARBA" id="ARBA00022452"/>
    </source>
</evidence>
<dbReference type="Gene3D" id="2.170.130.10">
    <property type="entry name" value="TonB-dependent receptor, plug domain"/>
    <property type="match status" value="1"/>
</dbReference>
<reference evidence="15" key="1">
    <citation type="submission" date="2017-02" db="EMBL/GenBank/DDBJ databases">
        <authorList>
            <person name="Regsiter A."/>
            <person name="William W."/>
        </authorList>
    </citation>
    <scope>NUCLEOTIDE SEQUENCE</scope>
    <source>
        <strain evidence="15">BdmA 4</strain>
    </source>
</reference>
<evidence type="ECO:0000256" key="4">
    <source>
        <dbReference type="ARBA" id="ARBA00022692"/>
    </source>
</evidence>
<evidence type="ECO:0000256" key="6">
    <source>
        <dbReference type="ARBA" id="ARBA00023077"/>
    </source>
</evidence>
<organism evidence="15">
    <name type="scientific">uncultured spirochete</name>
    <dbReference type="NCBI Taxonomy" id="156406"/>
    <lineage>
        <taxon>Bacteria</taxon>
        <taxon>Pseudomonadati</taxon>
        <taxon>Spirochaetota</taxon>
        <taxon>Spirochaetia</taxon>
        <taxon>Spirochaetales</taxon>
        <taxon>environmental samples</taxon>
    </lineage>
</organism>
<dbReference type="InterPro" id="IPR012910">
    <property type="entry name" value="Plug_dom"/>
</dbReference>
<evidence type="ECO:0008006" key="16">
    <source>
        <dbReference type="Google" id="ProtNLM"/>
    </source>
</evidence>
<evidence type="ECO:0000256" key="9">
    <source>
        <dbReference type="ARBA" id="ARBA00023237"/>
    </source>
</evidence>
<evidence type="ECO:0000259" key="14">
    <source>
        <dbReference type="Pfam" id="PF07715"/>
    </source>
</evidence>
<keyword evidence="7 10" id="KW-0472">Membrane</keyword>
<evidence type="ECO:0000256" key="1">
    <source>
        <dbReference type="ARBA" id="ARBA00004571"/>
    </source>
</evidence>
<dbReference type="InterPro" id="IPR039426">
    <property type="entry name" value="TonB-dep_rcpt-like"/>
</dbReference>
<evidence type="ECO:0000256" key="7">
    <source>
        <dbReference type="ARBA" id="ARBA00023136"/>
    </source>
</evidence>
<dbReference type="SUPFAM" id="SSF56935">
    <property type="entry name" value="Porins"/>
    <property type="match status" value="1"/>
</dbReference>
<dbReference type="PANTHER" id="PTHR30069:SF29">
    <property type="entry name" value="HEMOGLOBIN AND HEMOGLOBIN-HAPTOGLOBIN-BINDING PROTEIN 1-RELATED"/>
    <property type="match status" value="1"/>
</dbReference>
<keyword evidence="5 12" id="KW-0732">Signal</keyword>
<evidence type="ECO:0000256" key="8">
    <source>
        <dbReference type="ARBA" id="ARBA00023170"/>
    </source>
</evidence>
<keyword evidence="9 10" id="KW-0998">Cell outer membrane</keyword>
<comment type="subcellular location">
    <subcellularLocation>
        <location evidence="1 10">Cell outer membrane</location>
        <topology evidence="1 10">Multi-pass membrane protein</topology>
    </subcellularLocation>
</comment>
<keyword evidence="6 11" id="KW-0798">TonB box</keyword>
<evidence type="ECO:0000256" key="5">
    <source>
        <dbReference type="ARBA" id="ARBA00022729"/>
    </source>
</evidence>
<dbReference type="PROSITE" id="PS52016">
    <property type="entry name" value="TONB_DEPENDENT_REC_3"/>
    <property type="match status" value="1"/>
</dbReference>
<keyword evidence="4 10" id="KW-0812">Transmembrane</keyword>
<dbReference type="Pfam" id="PF00593">
    <property type="entry name" value="TonB_dep_Rec_b-barrel"/>
    <property type="match status" value="1"/>
</dbReference>
<accession>A0A3P3XSK0</accession>
<feature type="domain" description="TonB-dependent receptor plug" evidence="14">
    <location>
        <begin position="49"/>
        <end position="151"/>
    </location>
</feature>
<keyword evidence="2 10" id="KW-0813">Transport</keyword>
<evidence type="ECO:0000256" key="11">
    <source>
        <dbReference type="RuleBase" id="RU003357"/>
    </source>
</evidence>
<evidence type="ECO:0000256" key="2">
    <source>
        <dbReference type="ARBA" id="ARBA00022448"/>
    </source>
</evidence>
<dbReference type="InterPro" id="IPR036942">
    <property type="entry name" value="Beta-barrel_TonB_sf"/>
</dbReference>
<gene>
    <name evidence="15" type="ORF">SPIRO4BDMA_50791</name>
</gene>
<evidence type="ECO:0000313" key="15">
    <source>
        <dbReference type="EMBL" id="SLM19276.1"/>
    </source>
</evidence>
<evidence type="ECO:0000256" key="10">
    <source>
        <dbReference type="PROSITE-ProRule" id="PRU01360"/>
    </source>
</evidence>
<dbReference type="PANTHER" id="PTHR30069">
    <property type="entry name" value="TONB-DEPENDENT OUTER MEMBRANE RECEPTOR"/>
    <property type="match status" value="1"/>
</dbReference>
<dbReference type="Pfam" id="PF07715">
    <property type="entry name" value="Plug"/>
    <property type="match status" value="1"/>
</dbReference>
<evidence type="ECO:0000256" key="12">
    <source>
        <dbReference type="SAM" id="SignalP"/>
    </source>
</evidence>
<name>A0A3P3XSK0_9SPIR</name>
<keyword evidence="8" id="KW-0675">Receptor</keyword>
<keyword evidence="3 10" id="KW-1134">Transmembrane beta strand</keyword>
<protein>
    <recommendedName>
        <fullName evidence="16">TonB-dependent receptor</fullName>
    </recommendedName>
</protein>
<sequence length="656" mass="70300">MQPSRPTRALLALCLFNLCFPAAFSQTVELPSVIVEGVLPMSDLAPSAGTTSIDHAAIEASAAPDLTTLLSSISGVIISPTGADGAQSTISLRGSTSNQVLVLVDGVRVTDPATGQTDLSRLDIPLDQIERIEIQRGALSAQYGADAVGGVIHIHTKKKTAAPSIDISIQNNAFLPSSVTVGSGFAATTVPFVGSALVDGQSVDISANMKNLSAWAKAERATNGYPYYDTNGQRRQRTNASLLATAGGFQGSFPLSIGELSTTARVNYRSMGVAGTEDSPTPEARQEDWNANLSTHFSTDALFAGALALDVNPYAQVGGIQYRESDTSGTDTHHSYRAGAESSFSWLPPWQGELKGGASFRYDRLESSVVKASDGGPPQRFSAGTFVEPHFEIGKWTAIPALRYDATSDFPSGVSASLGLLYDLAKDTVVRSSISSAYRAPSFDDLYWPASGGTEGDPDLEPETAFSGDLSVAHRDEQKTWSIGAFGRYVQDVILWQPDASGTWKPTNYGNALYPGIEAEASSNIGTWQISGNYTFLYSFVLSGNLTLADDKRVPYVPVHSASLSAVRSSRNFKSAFMFTYKSLRYTTTGNLAYLPATLIANAKLQWALSPRTDFELSFQNFFDERYEIVQGYPMPGFSVSAKFTMHIQGQKAPVQ</sequence>
<dbReference type="InterPro" id="IPR000531">
    <property type="entry name" value="Beta-barrel_TonB"/>
</dbReference>
<dbReference type="Gene3D" id="2.40.170.20">
    <property type="entry name" value="TonB-dependent receptor, beta-barrel domain"/>
    <property type="match status" value="1"/>
</dbReference>
<feature type="signal peptide" evidence="12">
    <location>
        <begin position="1"/>
        <end position="25"/>
    </location>
</feature>